<dbReference type="SUPFAM" id="SSF90257">
    <property type="entry name" value="Myosin rod fragments"/>
    <property type="match status" value="1"/>
</dbReference>
<evidence type="ECO:0000313" key="4">
    <source>
        <dbReference type="Proteomes" id="UP000613208"/>
    </source>
</evidence>
<dbReference type="RefSeq" id="WP_201309730.1">
    <property type="nucleotide sequence ID" value="NZ_BLYI01000006.1"/>
</dbReference>
<dbReference type="Gene3D" id="1.20.58.60">
    <property type="match status" value="1"/>
</dbReference>
<feature type="region of interest" description="Disordered" evidence="1">
    <location>
        <begin position="47"/>
        <end position="69"/>
    </location>
</feature>
<dbReference type="AlphaFoldDB" id="A0A916Q8W9"/>
<accession>A0A916Q8W9</accession>
<evidence type="ECO:0000313" key="3">
    <source>
        <dbReference type="EMBL" id="GFO83984.1"/>
    </source>
</evidence>
<dbReference type="Proteomes" id="UP000613208">
    <property type="component" value="Unassembled WGS sequence"/>
</dbReference>
<sequence length="185" mass="20906">MKKFFKTKYRAVMAVVLSLLVFSAYGNIVQLQKAGNQQQQVKELKADLKSKEEEYDSLREEYSSTLSQKADYESDYYDLSEEYDELEEKYNELNEKQNQKEEKKSAASYDTASSEAPSAAVSSYSSNHSDDSDVTDSSDSYSVHITKTGDKYHSAGCQYLRQSDIVITKSEAVQRGLDPCSKCNP</sequence>
<feature type="compositionally biased region" description="Basic and acidic residues" evidence="1">
    <location>
        <begin position="47"/>
        <end position="62"/>
    </location>
</feature>
<dbReference type="EMBL" id="BLYI01000006">
    <property type="protein sequence ID" value="GFO83984.1"/>
    <property type="molecule type" value="Genomic_DNA"/>
</dbReference>
<protein>
    <submittedName>
        <fullName evidence="3">Uncharacterized protein</fullName>
    </submittedName>
</protein>
<comment type="caution">
    <text evidence="3">The sequence shown here is derived from an EMBL/GenBank/DDBJ whole genome shotgun (WGS) entry which is preliminary data.</text>
</comment>
<name>A0A916Q8W9_9FIRM</name>
<evidence type="ECO:0000256" key="2">
    <source>
        <dbReference type="SAM" id="SignalP"/>
    </source>
</evidence>
<feature type="signal peptide" evidence="2">
    <location>
        <begin position="1"/>
        <end position="26"/>
    </location>
</feature>
<organism evidence="3 4">
    <name type="scientific">Anaerostipes butyraticus</name>
    <dbReference type="NCBI Taxonomy" id="645466"/>
    <lineage>
        <taxon>Bacteria</taxon>
        <taxon>Bacillati</taxon>
        <taxon>Bacillota</taxon>
        <taxon>Clostridia</taxon>
        <taxon>Lachnospirales</taxon>
        <taxon>Lachnospiraceae</taxon>
        <taxon>Anaerostipes</taxon>
    </lineage>
</organism>
<proteinExistence type="predicted"/>
<reference evidence="3" key="1">
    <citation type="submission" date="2020-06" db="EMBL/GenBank/DDBJ databases">
        <title>Characterization of fructooligosaccharide metabolism and fructooligosaccharide-degrading enzymes in human commensal butyrate producers.</title>
        <authorList>
            <person name="Tanno H."/>
            <person name="Fujii T."/>
            <person name="Hirano K."/>
            <person name="Maeno S."/>
            <person name="Tonozuka T."/>
            <person name="Sakamoto M."/>
            <person name="Ohkuma M."/>
            <person name="Tochio T."/>
            <person name="Endo A."/>
        </authorList>
    </citation>
    <scope>NUCLEOTIDE SEQUENCE</scope>
    <source>
        <strain evidence="3">JCM 17466</strain>
    </source>
</reference>
<feature type="region of interest" description="Disordered" evidence="1">
    <location>
        <begin position="91"/>
        <end position="142"/>
    </location>
</feature>
<feature type="chain" id="PRO_5039593725" evidence="2">
    <location>
        <begin position="27"/>
        <end position="185"/>
    </location>
</feature>
<evidence type="ECO:0000256" key="1">
    <source>
        <dbReference type="SAM" id="MobiDB-lite"/>
    </source>
</evidence>
<feature type="compositionally biased region" description="Low complexity" evidence="1">
    <location>
        <begin position="112"/>
        <end position="127"/>
    </location>
</feature>
<feature type="compositionally biased region" description="Basic and acidic residues" evidence="1">
    <location>
        <begin position="91"/>
        <end position="105"/>
    </location>
</feature>
<gene>
    <name evidence="3" type="ORF">ANBU17_03310</name>
</gene>
<keyword evidence="2" id="KW-0732">Signal</keyword>
<keyword evidence="4" id="KW-1185">Reference proteome</keyword>